<proteinExistence type="predicted"/>
<organism evidence="1 2">
    <name type="scientific">Choristoneura fumiferana</name>
    <name type="common">Spruce budworm moth</name>
    <name type="synonym">Archips fumiferana</name>
    <dbReference type="NCBI Taxonomy" id="7141"/>
    <lineage>
        <taxon>Eukaryota</taxon>
        <taxon>Metazoa</taxon>
        <taxon>Ecdysozoa</taxon>
        <taxon>Arthropoda</taxon>
        <taxon>Hexapoda</taxon>
        <taxon>Insecta</taxon>
        <taxon>Pterygota</taxon>
        <taxon>Neoptera</taxon>
        <taxon>Endopterygota</taxon>
        <taxon>Lepidoptera</taxon>
        <taxon>Glossata</taxon>
        <taxon>Ditrysia</taxon>
        <taxon>Tortricoidea</taxon>
        <taxon>Tortricidae</taxon>
        <taxon>Tortricinae</taxon>
        <taxon>Choristoneura</taxon>
    </lineage>
</organism>
<reference evidence="1 2" key="1">
    <citation type="journal article" date="2022" name="Genome Biol. Evol.">
        <title>The Spruce Budworm Genome: Reconstructing the Evolutionary History of Antifreeze Proteins.</title>
        <authorList>
            <person name="Beliveau C."/>
            <person name="Gagne P."/>
            <person name="Picq S."/>
            <person name="Vernygora O."/>
            <person name="Keeling C.I."/>
            <person name="Pinkney K."/>
            <person name="Doucet D."/>
            <person name="Wen F."/>
            <person name="Johnston J.S."/>
            <person name="Maaroufi H."/>
            <person name="Boyle B."/>
            <person name="Laroche J."/>
            <person name="Dewar K."/>
            <person name="Juretic N."/>
            <person name="Blackburn G."/>
            <person name="Nisole A."/>
            <person name="Brunet B."/>
            <person name="Brandao M."/>
            <person name="Lumley L."/>
            <person name="Duan J."/>
            <person name="Quan G."/>
            <person name="Lucarotti C.J."/>
            <person name="Roe A.D."/>
            <person name="Sperling F.A.H."/>
            <person name="Levesque R.C."/>
            <person name="Cusson M."/>
        </authorList>
    </citation>
    <scope>NUCLEOTIDE SEQUENCE [LARGE SCALE GENOMIC DNA]</scope>
    <source>
        <strain evidence="1">Glfc:IPQL:Cfum</strain>
    </source>
</reference>
<keyword evidence="2" id="KW-1185">Reference proteome</keyword>
<evidence type="ECO:0000313" key="2">
    <source>
        <dbReference type="Proteomes" id="UP001064048"/>
    </source>
</evidence>
<accession>A0ACC0KY40</accession>
<gene>
    <name evidence="1" type="ORF">MSG28_014990</name>
</gene>
<protein>
    <submittedName>
        <fullName evidence="1">Uncharacterized protein</fullName>
    </submittedName>
</protein>
<name>A0ACC0KY40_CHOFU</name>
<comment type="caution">
    <text evidence="1">The sequence shown here is derived from an EMBL/GenBank/DDBJ whole genome shotgun (WGS) entry which is preliminary data.</text>
</comment>
<sequence>MIGVEQIGIANGNVKLPVVYLPTENIYYQNPPKLPRLLLPEQKFSFPPVCSTLPNWEDVGLSLKILTEMTEPKHETSAFTSLINLIKFILVKEEMTCDNISTIQEPPEKRITNAVNTLDNSQILAKIEAALAKKPRRKPKKIAIVEFHDSIDVPNMLPILRPRGLRGKQVTSQEQSACVISFGVHGVFYKKEQTQRPDE</sequence>
<evidence type="ECO:0000313" key="1">
    <source>
        <dbReference type="EMBL" id="KAI8441373.1"/>
    </source>
</evidence>
<dbReference type="EMBL" id="CM046127">
    <property type="protein sequence ID" value="KAI8441373.1"/>
    <property type="molecule type" value="Genomic_DNA"/>
</dbReference>
<dbReference type="Proteomes" id="UP001064048">
    <property type="component" value="Chromosome 27"/>
</dbReference>